<name>A0A0Q9XR77_9BACI</name>
<gene>
    <name evidence="3" type="ORF">ACA29_22225</name>
</gene>
<dbReference type="PATRIC" id="fig|217031.4.peg.7555"/>
<dbReference type="CDD" id="cd07197">
    <property type="entry name" value="nitrilase"/>
    <property type="match status" value="1"/>
</dbReference>
<dbReference type="Proteomes" id="UP000053881">
    <property type="component" value="Unassembled WGS sequence"/>
</dbReference>
<protein>
    <submittedName>
        <fullName evidence="3">Nitrilase</fullName>
    </submittedName>
</protein>
<organism evidence="3 4">
    <name type="scientific">Lederbergia galactosidilytica</name>
    <dbReference type="NCBI Taxonomy" id="217031"/>
    <lineage>
        <taxon>Bacteria</taxon>
        <taxon>Bacillati</taxon>
        <taxon>Bacillota</taxon>
        <taxon>Bacilli</taxon>
        <taxon>Bacillales</taxon>
        <taxon>Bacillaceae</taxon>
        <taxon>Lederbergia</taxon>
    </lineage>
</organism>
<evidence type="ECO:0000313" key="4">
    <source>
        <dbReference type="Proteomes" id="UP000053881"/>
    </source>
</evidence>
<accession>A0A0Q9XR77</accession>
<feature type="domain" description="CN hydrolase" evidence="2">
    <location>
        <begin position="5"/>
        <end position="268"/>
    </location>
</feature>
<dbReference type="Gene3D" id="3.60.110.10">
    <property type="entry name" value="Carbon-nitrogen hydrolase"/>
    <property type="match status" value="1"/>
</dbReference>
<dbReference type="PROSITE" id="PS50263">
    <property type="entry name" value="CN_HYDROLASE"/>
    <property type="match status" value="1"/>
</dbReference>
<comment type="similarity">
    <text evidence="1">Belongs to the carbon-nitrogen hydrolase superfamily. NIT1/NIT2 family.</text>
</comment>
<dbReference type="PANTHER" id="PTHR23088:SF27">
    <property type="entry name" value="DEAMINATED GLUTATHIONE AMIDASE"/>
    <property type="match status" value="1"/>
</dbReference>
<proteinExistence type="inferred from homology"/>
<dbReference type="EMBL" id="LGPB01000137">
    <property type="protein sequence ID" value="KRG09817.1"/>
    <property type="molecule type" value="Genomic_DNA"/>
</dbReference>
<evidence type="ECO:0000313" key="3">
    <source>
        <dbReference type="EMBL" id="KRG09817.1"/>
    </source>
</evidence>
<evidence type="ECO:0000256" key="1">
    <source>
        <dbReference type="ARBA" id="ARBA00010613"/>
    </source>
</evidence>
<sequence length="268" mass="29041">MVGKIKIAMGQMLVEAGQLDANLSRACGMIREAAEKGSHIIVLPECMDLGWTHPGAKELAEPIPGKSSEILCQAAKDANIYVVVGLTERLDQRIYNSAIIISNEGEIILTHRKINELSFALDLYTIGDKINIVETEFGRIGLAICADLRPEGDPIGHSLGLMGSRLLLSLMGSRLLLSPSAWAVPADHDKMNTENPYGQEWIGPYSEIAKKYQMTVVGVSNVGLVEGGEWDGWKCIGRSVAIGPNGKILAQGNYGEKAEELIIIEVPY</sequence>
<dbReference type="SUPFAM" id="SSF56317">
    <property type="entry name" value="Carbon-nitrogen hydrolase"/>
    <property type="match status" value="1"/>
</dbReference>
<dbReference type="PANTHER" id="PTHR23088">
    <property type="entry name" value="NITRILASE-RELATED"/>
    <property type="match status" value="1"/>
</dbReference>
<dbReference type="AlphaFoldDB" id="A0A0Q9XR77"/>
<dbReference type="Pfam" id="PF00795">
    <property type="entry name" value="CN_hydrolase"/>
    <property type="match status" value="1"/>
</dbReference>
<dbReference type="InterPro" id="IPR036526">
    <property type="entry name" value="C-N_Hydrolase_sf"/>
</dbReference>
<dbReference type="InterPro" id="IPR003010">
    <property type="entry name" value="C-N_Hydrolase"/>
</dbReference>
<comment type="caution">
    <text evidence="3">The sequence shown here is derived from an EMBL/GenBank/DDBJ whole genome shotgun (WGS) entry which is preliminary data.</text>
</comment>
<evidence type="ECO:0000259" key="2">
    <source>
        <dbReference type="PROSITE" id="PS50263"/>
    </source>
</evidence>
<reference evidence="3 4" key="1">
    <citation type="submission" date="2015-06" db="EMBL/GenBank/DDBJ databases">
        <title>Genome sequencing project of Bacillus galactosidilyticus PL133.</title>
        <authorList>
            <person name="Gaiero J."/>
            <person name="Nicol R."/>
            <person name="Habash M."/>
        </authorList>
    </citation>
    <scope>NUCLEOTIDE SEQUENCE [LARGE SCALE GENOMIC DNA]</scope>
    <source>
        <strain evidence="3 4">PL133</strain>
    </source>
</reference>